<comment type="similarity">
    <text evidence="7">Belongs to the protein kinase superfamily.</text>
</comment>
<feature type="region of interest" description="Disordered" evidence="8">
    <location>
        <begin position="80"/>
        <end position="110"/>
    </location>
</feature>
<dbReference type="GO" id="GO:0005524">
    <property type="term" value="F:ATP binding"/>
    <property type="evidence" value="ECO:0007669"/>
    <property type="project" value="UniProtKB-UniRule"/>
</dbReference>
<dbReference type="GO" id="GO:0004674">
    <property type="term" value="F:protein serine/threonine kinase activity"/>
    <property type="evidence" value="ECO:0007669"/>
    <property type="project" value="UniProtKB-KW"/>
</dbReference>
<evidence type="ECO:0000256" key="3">
    <source>
        <dbReference type="ARBA" id="ARBA00022741"/>
    </source>
</evidence>
<feature type="compositionally biased region" description="Polar residues" evidence="8">
    <location>
        <begin position="92"/>
        <end position="109"/>
    </location>
</feature>
<protein>
    <submittedName>
        <fullName evidence="9">TTK</fullName>
        <ecNumber evidence="9">2.7.12.1</ecNumber>
    </submittedName>
</protein>
<evidence type="ECO:0000313" key="9">
    <source>
        <dbReference type="EMBL" id="CAF2881040.1"/>
    </source>
</evidence>
<keyword evidence="3 6" id="KW-0547">Nucleotide-binding</keyword>
<keyword evidence="2 9" id="KW-0808">Transferase</keyword>
<dbReference type="OrthoDB" id="20524at2759"/>
<dbReference type="EMBL" id="HG994582">
    <property type="protein sequence ID" value="CAF2881040.1"/>
    <property type="molecule type" value="Genomic_DNA"/>
</dbReference>
<evidence type="ECO:0000256" key="6">
    <source>
        <dbReference type="PROSITE-ProRule" id="PRU10141"/>
    </source>
</evidence>
<keyword evidence="1 7" id="KW-0723">Serine/threonine-protein kinase</keyword>
<keyword evidence="5 6" id="KW-0067">ATP-binding</keyword>
<feature type="compositionally biased region" description="Polar residues" evidence="8">
    <location>
        <begin position="13"/>
        <end position="27"/>
    </location>
</feature>
<dbReference type="PROSITE" id="PS00107">
    <property type="entry name" value="PROTEIN_KINASE_ATP"/>
    <property type="match status" value="1"/>
</dbReference>
<dbReference type="SMART" id="SM00220">
    <property type="entry name" value="S_TKc"/>
    <property type="match status" value="1"/>
</dbReference>
<evidence type="ECO:0000313" key="10">
    <source>
        <dbReference type="Proteomes" id="UP000675881"/>
    </source>
</evidence>
<name>A0A7R8CP73_LEPSM</name>
<keyword evidence="4" id="KW-0418">Kinase</keyword>
<dbReference type="InterPro" id="IPR000719">
    <property type="entry name" value="Prot_kinase_dom"/>
</dbReference>
<dbReference type="SUPFAM" id="SSF56112">
    <property type="entry name" value="Protein kinase-like (PK-like)"/>
    <property type="match status" value="1"/>
</dbReference>
<organism evidence="9 10">
    <name type="scientific">Lepeophtheirus salmonis</name>
    <name type="common">Salmon louse</name>
    <name type="synonym">Caligus salmonis</name>
    <dbReference type="NCBI Taxonomy" id="72036"/>
    <lineage>
        <taxon>Eukaryota</taxon>
        <taxon>Metazoa</taxon>
        <taxon>Ecdysozoa</taxon>
        <taxon>Arthropoda</taxon>
        <taxon>Crustacea</taxon>
        <taxon>Multicrustacea</taxon>
        <taxon>Hexanauplia</taxon>
        <taxon>Copepoda</taxon>
        <taxon>Siphonostomatoida</taxon>
        <taxon>Caligidae</taxon>
        <taxon>Lepeophtheirus</taxon>
    </lineage>
</organism>
<feature type="region of interest" description="Disordered" evidence="8">
    <location>
        <begin position="1"/>
        <end position="60"/>
    </location>
</feature>
<dbReference type="PANTHER" id="PTHR22974:SF21">
    <property type="entry name" value="DUAL SPECIFICITY PROTEIN KINASE TTK"/>
    <property type="match status" value="1"/>
</dbReference>
<dbReference type="GO" id="GO:0033316">
    <property type="term" value="P:meiotic spindle assembly checkpoint signaling"/>
    <property type="evidence" value="ECO:0007669"/>
    <property type="project" value="TreeGrafter"/>
</dbReference>
<dbReference type="GO" id="GO:0034501">
    <property type="term" value="P:protein localization to kinetochore"/>
    <property type="evidence" value="ECO:0007669"/>
    <property type="project" value="TreeGrafter"/>
</dbReference>
<dbReference type="GO" id="GO:0004712">
    <property type="term" value="F:protein serine/threonine/tyrosine kinase activity"/>
    <property type="evidence" value="ECO:0007669"/>
    <property type="project" value="UniProtKB-EC"/>
</dbReference>
<feature type="compositionally biased region" description="Polar residues" evidence="8">
    <location>
        <begin position="48"/>
        <end position="58"/>
    </location>
</feature>
<dbReference type="Proteomes" id="UP000675881">
    <property type="component" value="Chromosome 3"/>
</dbReference>
<dbReference type="PROSITE" id="PS00108">
    <property type="entry name" value="PROTEIN_KINASE_ST"/>
    <property type="match status" value="1"/>
</dbReference>
<evidence type="ECO:0000256" key="2">
    <source>
        <dbReference type="ARBA" id="ARBA00022679"/>
    </source>
</evidence>
<evidence type="ECO:0000256" key="4">
    <source>
        <dbReference type="ARBA" id="ARBA00022777"/>
    </source>
</evidence>
<dbReference type="GO" id="GO:0007059">
    <property type="term" value="P:chromosome segregation"/>
    <property type="evidence" value="ECO:0007669"/>
    <property type="project" value="TreeGrafter"/>
</dbReference>
<dbReference type="GO" id="GO:0007094">
    <property type="term" value="P:mitotic spindle assembly checkpoint signaling"/>
    <property type="evidence" value="ECO:0007669"/>
    <property type="project" value="TreeGrafter"/>
</dbReference>
<gene>
    <name evidence="9" type="ORF">LSAA_7662</name>
</gene>
<dbReference type="PROSITE" id="PS50011">
    <property type="entry name" value="PROTEIN_KINASE_DOM"/>
    <property type="match status" value="1"/>
</dbReference>
<feature type="binding site" evidence="6">
    <location>
        <position position="165"/>
    </location>
    <ligand>
        <name>ATP</name>
        <dbReference type="ChEBI" id="CHEBI:30616"/>
    </ligand>
</feature>
<proteinExistence type="inferred from homology"/>
<dbReference type="AlphaFoldDB" id="A0A7R8CP73"/>
<dbReference type="PANTHER" id="PTHR22974">
    <property type="entry name" value="MIXED LINEAGE PROTEIN KINASE"/>
    <property type="match status" value="1"/>
</dbReference>
<evidence type="ECO:0000256" key="8">
    <source>
        <dbReference type="SAM" id="MobiDB-lite"/>
    </source>
</evidence>
<reference evidence="9" key="1">
    <citation type="submission" date="2021-02" db="EMBL/GenBank/DDBJ databases">
        <authorList>
            <person name="Bekaert M."/>
        </authorList>
    </citation>
    <scope>NUCLEOTIDE SEQUENCE</scope>
    <source>
        <strain evidence="9">IoA-00</strain>
    </source>
</reference>
<evidence type="ECO:0000256" key="1">
    <source>
        <dbReference type="ARBA" id="ARBA00022527"/>
    </source>
</evidence>
<sequence>MYATPITKDARLSDQTSELSLTSSSRMRPSRLGKLRNLGAPQRHARNWNENGTESSTEAPLRRMGSAHLFSAKNLCQINEDDTNQEDPSRSPHISGSSKSCTTTSQPISQPKCEIIMTQDENHEHIPPFRHSKENKVKEKEMLGKGGSSQVLEVIDTQGSLRAVKVVDMFLEKLQCYNRVIKMYDYQYCKQEAKLYVVMEKGETDLGSILRNELSDTKIKFYWEEMLNVVKIIHEAGIIHSDLKPANFLLVSGMLKIIDFGISTSIQSDHTSVITNSLGGTCNFMSPEAIQGIDSDVGSPKVKISFKSDVWSLGCILYLMAYGKTPFYDIKAQYKKCQAIVDPNHKIPFPEHSKDGRLVGIISSCLNRDPQQRPTVDELLSHDYLKIGSCFIHLFLPSKKCAHQILEEGF</sequence>
<evidence type="ECO:0000256" key="7">
    <source>
        <dbReference type="RuleBase" id="RU000304"/>
    </source>
</evidence>
<evidence type="ECO:0000256" key="5">
    <source>
        <dbReference type="ARBA" id="ARBA00022840"/>
    </source>
</evidence>
<accession>A0A7R8CP73</accession>
<dbReference type="InterPro" id="IPR011009">
    <property type="entry name" value="Kinase-like_dom_sf"/>
</dbReference>
<dbReference type="Gene3D" id="1.10.510.10">
    <property type="entry name" value="Transferase(Phosphotransferase) domain 1"/>
    <property type="match status" value="1"/>
</dbReference>
<dbReference type="Pfam" id="PF00069">
    <property type="entry name" value="Pkinase"/>
    <property type="match status" value="1"/>
</dbReference>
<dbReference type="GO" id="GO:0005634">
    <property type="term" value="C:nucleus"/>
    <property type="evidence" value="ECO:0007669"/>
    <property type="project" value="TreeGrafter"/>
</dbReference>
<dbReference type="GO" id="GO:0000776">
    <property type="term" value="C:kinetochore"/>
    <property type="evidence" value="ECO:0007669"/>
    <property type="project" value="TreeGrafter"/>
</dbReference>
<dbReference type="InterPro" id="IPR008271">
    <property type="entry name" value="Ser/Thr_kinase_AS"/>
</dbReference>
<keyword evidence="10" id="KW-1185">Reference proteome</keyword>
<dbReference type="EC" id="2.7.12.1" evidence="9"/>
<dbReference type="InterPro" id="IPR017441">
    <property type="entry name" value="Protein_kinase_ATP_BS"/>
</dbReference>